<dbReference type="PANTHER" id="PTHR42852">
    <property type="entry name" value="THIOL:DISULFIDE INTERCHANGE PROTEIN DSBE"/>
    <property type="match status" value="1"/>
</dbReference>
<evidence type="ECO:0000313" key="3">
    <source>
        <dbReference type="EMBL" id="RXF69069.1"/>
    </source>
</evidence>
<comment type="caution">
    <text evidence="3">The sequence shown here is derived from an EMBL/GenBank/DDBJ whole genome shotgun (WGS) entry which is preliminary data.</text>
</comment>
<organism evidence="3 4">
    <name type="scientific">Arcticibacter tournemirensis</name>
    <dbReference type="NCBI Taxonomy" id="699437"/>
    <lineage>
        <taxon>Bacteria</taxon>
        <taxon>Pseudomonadati</taxon>
        <taxon>Bacteroidota</taxon>
        <taxon>Sphingobacteriia</taxon>
        <taxon>Sphingobacteriales</taxon>
        <taxon>Sphingobacteriaceae</taxon>
        <taxon>Arcticibacter</taxon>
    </lineage>
</organism>
<dbReference type="AlphaFoldDB" id="A0A4Q0M8E7"/>
<keyword evidence="1" id="KW-0812">Transmembrane</keyword>
<dbReference type="Proteomes" id="UP000290848">
    <property type="component" value="Unassembled WGS sequence"/>
</dbReference>
<dbReference type="PROSITE" id="PS51352">
    <property type="entry name" value="THIOREDOXIN_2"/>
    <property type="match status" value="1"/>
</dbReference>
<keyword evidence="1" id="KW-0472">Membrane</keyword>
<gene>
    <name evidence="3" type="ORF">EKH83_13010</name>
</gene>
<dbReference type="RefSeq" id="WP_128769877.1">
    <property type="nucleotide sequence ID" value="NZ_RXOC01000008.1"/>
</dbReference>
<dbReference type="InterPro" id="IPR050553">
    <property type="entry name" value="Thioredoxin_ResA/DsbE_sf"/>
</dbReference>
<dbReference type="GO" id="GO:0016209">
    <property type="term" value="F:antioxidant activity"/>
    <property type="evidence" value="ECO:0007669"/>
    <property type="project" value="InterPro"/>
</dbReference>
<proteinExistence type="predicted"/>
<dbReference type="GO" id="GO:0016491">
    <property type="term" value="F:oxidoreductase activity"/>
    <property type="evidence" value="ECO:0007669"/>
    <property type="project" value="InterPro"/>
</dbReference>
<dbReference type="Pfam" id="PF00578">
    <property type="entry name" value="AhpC-TSA"/>
    <property type="match status" value="1"/>
</dbReference>
<feature type="domain" description="Thioredoxin" evidence="2">
    <location>
        <begin position="258"/>
        <end position="413"/>
    </location>
</feature>
<dbReference type="Gene3D" id="3.40.30.10">
    <property type="entry name" value="Glutaredoxin"/>
    <property type="match status" value="1"/>
</dbReference>
<dbReference type="EMBL" id="RXOC01000008">
    <property type="protein sequence ID" value="RXF69069.1"/>
    <property type="molecule type" value="Genomic_DNA"/>
</dbReference>
<feature type="transmembrane region" description="Helical" evidence="1">
    <location>
        <begin position="12"/>
        <end position="30"/>
    </location>
</feature>
<dbReference type="InterPro" id="IPR013766">
    <property type="entry name" value="Thioredoxin_domain"/>
</dbReference>
<evidence type="ECO:0000256" key="1">
    <source>
        <dbReference type="SAM" id="Phobius"/>
    </source>
</evidence>
<dbReference type="PROSITE" id="PS51257">
    <property type="entry name" value="PROKAR_LIPOPROTEIN"/>
    <property type="match status" value="1"/>
</dbReference>
<dbReference type="SUPFAM" id="SSF52833">
    <property type="entry name" value="Thioredoxin-like"/>
    <property type="match status" value="1"/>
</dbReference>
<protein>
    <submittedName>
        <fullName evidence="3">TlpA family protein disulfide reductase</fullName>
    </submittedName>
</protein>
<dbReference type="InterPro" id="IPR000866">
    <property type="entry name" value="AhpC/TSA"/>
</dbReference>
<evidence type="ECO:0000259" key="2">
    <source>
        <dbReference type="PROSITE" id="PS51352"/>
    </source>
</evidence>
<evidence type="ECO:0000313" key="4">
    <source>
        <dbReference type="Proteomes" id="UP000290848"/>
    </source>
</evidence>
<dbReference type="PANTHER" id="PTHR42852:SF13">
    <property type="entry name" value="PROTEIN DIPZ"/>
    <property type="match status" value="1"/>
</dbReference>
<dbReference type="InterPro" id="IPR036249">
    <property type="entry name" value="Thioredoxin-like_sf"/>
</dbReference>
<reference evidence="3 4" key="1">
    <citation type="submission" date="2018-12" db="EMBL/GenBank/DDBJ databases">
        <title>The Draft Genome Sequence of the Soil Bacterium Pedobacter tournemirensis R1.</title>
        <authorList>
            <person name="He J."/>
        </authorList>
    </citation>
    <scope>NUCLEOTIDE SEQUENCE [LARGE SCALE GENOMIC DNA]</scope>
    <source>
        <strain evidence="3 4">R1</strain>
    </source>
</reference>
<keyword evidence="1" id="KW-1133">Transmembrane helix</keyword>
<sequence length="422" mass="46820">MPHQIKRKANHLKIYSFLIALLWSATLFFSCGKSSEGLENGTWRATLKTESGTEIPFNFIVSDTSGRKVIYITNAGERFRVDDISVSNDSVTIKLPLFDSEIKAEFSSSGLNGKWIRHLPGKEVAMEFAAEHGVTSRFLVSGDGSGQNVTGRWSSTFVSSDGKDTTIAVGEFTQDSTKVTGTFLTTTGDYRYLEGTLSGDKLFLSTFDGSHAFLFTGRVKGNTIIDGKFYAGLSSVDNWTAKKDPNAMLPDAYSLTRLKPGYSTIDFNFPDLNGNNVSLSSSRFKNKVVIVQFLGSWCPNCMDESGYLAPFYKKNKSKGVEVVGLAYERTTDTERSKKSLQQLRDRLDITYPILLTGYTNKEALKSMPALNEFKAFPTTIVIDKRGKVRSIHTGFSGPGTGKHYTDFVMEFEKQINDLLRES</sequence>
<accession>A0A4Q0M8E7</accession>
<name>A0A4Q0M8E7_9SPHI</name>
<dbReference type="CDD" id="cd02966">
    <property type="entry name" value="TlpA_like_family"/>
    <property type="match status" value="1"/>
</dbReference>